<dbReference type="InterPro" id="IPR023076">
    <property type="entry name" value="HMG_CoA_Rdtase_CS"/>
</dbReference>
<dbReference type="InterPro" id="IPR002202">
    <property type="entry name" value="HMG_CoA_Rdtase"/>
</dbReference>
<protein>
    <recommendedName>
        <fullName evidence="2">hydroxymethylglutaryl-CoA reductase (NADPH)</fullName>
        <ecNumber evidence="2">1.1.1.34</ecNumber>
    </recommendedName>
</protein>
<keyword evidence="4" id="KW-1185">Reference proteome</keyword>
<dbReference type="PROSITE" id="PS01192">
    <property type="entry name" value="HMG_COA_REDUCTASE_3"/>
    <property type="match status" value="1"/>
</dbReference>
<dbReference type="Pfam" id="PF00368">
    <property type="entry name" value="HMG-CoA_red"/>
    <property type="match status" value="1"/>
</dbReference>
<reference evidence="3 4" key="1">
    <citation type="submission" date="2024-05" db="EMBL/GenBank/DDBJ databases">
        <title>Genome sequencing and assembly of Indian major carp, Cirrhinus mrigala (Hamilton, 1822).</title>
        <authorList>
            <person name="Mohindra V."/>
            <person name="Chowdhury L.M."/>
            <person name="Lal K."/>
            <person name="Jena J.K."/>
        </authorList>
    </citation>
    <scope>NUCLEOTIDE SEQUENCE [LARGE SCALE GENOMIC DNA]</scope>
    <source>
        <strain evidence="3">CM1030</strain>
        <tissue evidence="3">Blood</tissue>
    </source>
</reference>
<dbReference type="EMBL" id="JAMKFB020000005">
    <property type="protein sequence ID" value="KAL0192855.1"/>
    <property type="molecule type" value="Genomic_DNA"/>
</dbReference>
<organism evidence="3 4">
    <name type="scientific">Cirrhinus mrigala</name>
    <name type="common">Mrigala</name>
    <dbReference type="NCBI Taxonomy" id="683832"/>
    <lineage>
        <taxon>Eukaryota</taxon>
        <taxon>Metazoa</taxon>
        <taxon>Chordata</taxon>
        <taxon>Craniata</taxon>
        <taxon>Vertebrata</taxon>
        <taxon>Euteleostomi</taxon>
        <taxon>Actinopterygii</taxon>
        <taxon>Neopterygii</taxon>
        <taxon>Teleostei</taxon>
        <taxon>Ostariophysi</taxon>
        <taxon>Cypriniformes</taxon>
        <taxon>Cyprinidae</taxon>
        <taxon>Labeoninae</taxon>
        <taxon>Labeonini</taxon>
        <taxon>Cirrhinus</taxon>
    </lineage>
</organism>
<name>A0ABD0R2X5_CIRMR</name>
<dbReference type="Gene3D" id="3.90.770.10">
    <property type="entry name" value="3-hydroxy-3-methylglutaryl-coenzyme A Reductase, Chain A, domain 2"/>
    <property type="match status" value="1"/>
</dbReference>
<sequence length="100" mass="10172">TVGSSNCITIMETSGPTGEDLYISCTMPSIELGTVGGGTNLPPQQACLQMLGVLGASQECPGENARQLAKVVCATVLAGELSLMSALAAGHLVKSHMTHN</sequence>
<comment type="pathway">
    <text evidence="1">Metabolic intermediate biosynthesis; (R)-mevalonate biosynthesis; (R)-mevalonate from acetyl-CoA: step 3/3.</text>
</comment>
<dbReference type="SUPFAM" id="SSF56542">
    <property type="entry name" value="Substrate-binding domain of HMG-CoA reductase"/>
    <property type="match status" value="1"/>
</dbReference>
<gene>
    <name evidence="3" type="ORF">M9458_011151</name>
</gene>
<dbReference type="PANTHER" id="PTHR10572">
    <property type="entry name" value="3-HYDROXY-3-METHYLGLUTARYL-COENZYME A REDUCTASE"/>
    <property type="match status" value="1"/>
</dbReference>
<evidence type="ECO:0000256" key="2">
    <source>
        <dbReference type="ARBA" id="ARBA00012999"/>
    </source>
</evidence>
<dbReference type="PROSITE" id="PS50065">
    <property type="entry name" value="HMG_COA_REDUCTASE_4"/>
    <property type="match status" value="1"/>
</dbReference>
<evidence type="ECO:0000313" key="4">
    <source>
        <dbReference type="Proteomes" id="UP001529510"/>
    </source>
</evidence>
<feature type="non-terminal residue" evidence="3">
    <location>
        <position position="1"/>
    </location>
</feature>
<accession>A0ABD0R2X5</accession>
<evidence type="ECO:0000313" key="3">
    <source>
        <dbReference type="EMBL" id="KAL0192855.1"/>
    </source>
</evidence>
<evidence type="ECO:0000256" key="1">
    <source>
        <dbReference type="ARBA" id="ARBA00005084"/>
    </source>
</evidence>
<feature type="non-terminal residue" evidence="3">
    <location>
        <position position="100"/>
    </location>
</feature>
<dbReference type="Proteomes" id="UP001529510">
    <property type="component" value="Unassembled WGS sequence"/>
</dbReference>
<dbReference type="GO" id="GO:0004420">
    <property type="term" value="F:hydroxymethylglutaryl-CoA reductase (NADPH) activity"/>
    <property type="evidence" value="ECO:0007669"/>
    <property type="project" value="UniProtKB-EC"/>
</dbReference>
<proteinExistence type="predicted"/>
<dbReference type="PROSITE" id="PS00318">
    <property type="entry name" value="HMG_COA_REDUCTASE_2"/>
    <property type="match status" value="1"/>
</dbReference>
<dbReference type="InterPro" id="IPR023074">
    <property type="entry name" value="HMG_CoA_Rdtase_cat_sf"/>
</dbReference>
<comment type="caution">
    <text evidence="3">The sequence shown here is derived from an EMBL/GenBank/DDBJ whole genome shotgun (WGS) entry which is preliminary data.</text>
</comment>
<dbReference type="InterPro" id="IPR009029">
    <property type="entry name" value="HMG_CoA_Rdtase_sub-bd_dom_sf"/>
</dbReference>
<dbReference type="AlphaFoldDB" id="A0ABD0R2X5"/>
<dbReference type="EC" id="1.1.1.34" evidence="2"/>
<dbReference type="PANTHER" id="PTHR10572:SF24">
    <property type="entry name" value="3-HYDROXY-3-METHYLGLUTARYL-COENZYME A REDUCTASE"/>
    <property type="match status" value="1"/>
</dbReference>